<accession>A0A9D7E6B7</accession>
<protein>
    <submittedName>
        <fullName evidence="1">Uncharacterized protein</fullName>
    </submittedName>
</protein>
<evidence type="ECO:0000313" key="1">
    <source>
        <dbReference type="EMBL" id="MBK6974652.1"/>
    </source>
</evidence>
<organism evidence="1 2">
    <name type="scientific">Candidatus Methylophosphatis roskildensis</name>
    <dbReference type="NCBI Taxonomy" id="2899263"/>
    <lineage>
        <taxon>Bacteria</taxon>
        <taxon>Pseudomonadati</taxon>
        <taxon>Pseudomonadota</taxon>
        <taxon>Betaproteobacteria</taxon>
        <taxon>Nitrosomonadales</taxon>
        <taxon>Sterolibacteriaceae</taxon>
        <taxon>Candidatus Methylophosphatis</taxon>
    </lineage>
</organism>
<dbReference type="AlphaFoldDB" id="A0A9D7E6B7"/>
<reference evidence="1" key="1">
    <citation type="submission" date="2020-10" db="EMBL/GenBank/DDBJ databases">
        <title>Connecting structure to function with the recovery of over 1000 high-quality activated sludge metagenome-assembled genomes encoding full-length rRNA genes using long-read sequencing.</title>
        <authorList>
            <person name="Singleton C.M."/>
            <person name="Petriglieri F."/>
            <person name="Kristensen J.M."/>
            <person name="Kirkegaard R.H."/>
            <person name="Michaelsen T.Y."/>
            <person name="Andersen M.H."/>
            <person name="Karst S.M."/>
            <person name="Dueholm M.S."/>
            <person name="Nielsen P.H."/>
            <person name="Albertsen M."/>
        </authorList>
    </citation>
    <scope>NUCLEOTIDE SEQUENCE</scope>
    <source>
        <strain evidence="1">Bjer_18-Q3-R1-45_BAT3C.347</strain>
    </source>
</reference>
<comment type="caution">
    <text evidence="1">The sequence shown here is derived from an EMBL/GenBank/DDBJ whole genome shotgun (WGS) entry which is preliminary data.</text>
</comment>
<name>A0A9D7E6B7_9PROT</name>
<dbReference type="InterPro" id="IPR031325">
    <property type="entry name" value="RHS_repeat"/>
</dbReference>
<sequence>MEVADRFGRLLQLSYDAQGRLAVMTDPAGAPTLYGFGQSSGNRLDTVTYADGGIRQYHYDEAANVAAGTTYTQLLTGITDELGLRYATFKYNAQCRRSK</sequence>
<dbReference type="EMBL" id="JADJEV010000004">
    <property type="protein sequence ID" value="MBK6974652.1"/>
    <property type="molecule type" value="Genomic_DNA"/>
</dbReference>
<dbReference type="NCBIfam" id="TIGR01643">
    <property type="entry name" value="YD_repeat_2x"/>
    <property type="match status" value="1"/>
</dbReference>
<dbReference type="Gene3D" id="2.180.10.10">
    <property type="entry name" value="RHS repeat-associated core"/>
    <property type="match status" value="1"/>
</dbReference>
<gene>
    <name evidence="1" type="ORF">IPH26_17510</name>
</gene>
<proteinExistence type="predicted"/>
<dbReference type="Proteomes" id="UP000807785">
    <property type="component" value="Unassembled WGS sequence"/>
</dbReference>
<evidence type="ECO:0000313" key="2">
    <source>
        <dbReference type="Proteomes" id="UP000807785"/>
    </source>
</evidence>
<dbReference type="InterPro" id="IPR006530">
    <property type="entry name" value="YD"/>
</dbReference>
<dbReference type="Pfam" id="PF05593">
    <property type="entry name" value="RHS_repeat"/>
    <property type="match status" value="1"/>
</dbReference>